<dbReference type="InterPro" id="IPR011990">
    <property type="entry name" value="TPR-like_helical_dom_sf"/>
</dbReference>
<feature type="signal peptide" evidence="1">
    <location>
        <begin position="1"/>
        <end position="33"/>
    </location>
</feature>
<organism evidence="3 5">
    <name type="scientific">Endobacter medicaginis</name>
    <dbReference type="NCBI Taxonomy" id="1181271"/>
    <lineage>
        <taxon>Bacteria</taxon>
        <taxon>Pseudomonadati</taxon>
        <taxon>Pseudomonadota</taxon>
        <taxon>Alphaproteobacteria</taxon>
        <taxon>Acetobacterales</taxon>
        <taxon>Acetobacteraceae</taxon>
        <taxon>Endobacter</taxon>
    </lineage>
</organism>
<protein>
    <submittedName>
        <fullName evidence="2">Tetratricopeptide (TPR) repeat protein</fullName>
    </submittedName>
</protein>
<dbReference type="Proteomes" id="UP000557688">
    <property type="component" value="Unassembled WGS sequence"/>
</dbReference>
<sequence>MSVSFAFRRILLGSAAMLACGVVAGVGAGGANAEDLRPAVGKPLAAAKAELARHNYAKAQADVNEADAVGGKSSYEDFIITEMRGAIAQQAGDTKTAANAYEKLIASGKLSSAQQAQMTLAIASMAYSAHDYDRAITWLDRYTKLAGPNPQTTRLKIQAYYEKKDYANAAKLQQAQIDQTVKAGGKPAEEQLQLLSACQRAMNDTAGFTHTLELLVTYYPKPDYWQNLVHGIQTDPSFPAHLSFELQRLQLALGLLGDEAAYMDATESAVQDGALGEGKSIMAAGTSAGVMGKADAAREQRLAALIDKRIAAKTASLPKDEAAAANEKDGSDLVDDGITEASLGNSDKGIALIQQGIAKGGLRFPDQAKLDLGYAQMKAGKKADAVATFKSVTPGTPESRLSRLWVLYLKTH</sequence>
<dbReference type="EMBL" id="JACHXV010000004">
    <property type="protein sequence ID" value="MBB3173559.1"/>
    <property type="molecule type" value="Genomic_DNA"/>
</dbReference>
<comment type="caution">
    <text evidence="3">The sequence shown here is derived from an EMBL/GenBank/DDBJ whole genome shotgun (WGS) entry which is preliminary data.</text>
</comment>
<dbReference type="SUPFAM" id="SSF48452">
    <property type="entry name" value="TPR-like"/>
    <property type="match status" value="1"/>
</dbReference>
<dbReference type="Proteomes" id="UP000565205">
    <property type="component" value="Unassembled WGS sequence"/>
</dbReference>
<gene>
    <name evidence="2" type="ORF">FHR90_001382</name>
    <name evidence="3" type="ORF">HUK83_06480</name>
</gene>
<evidence type="ECO:0000256" key="1">
    <source>
        <dbReference type="SAM" id="SignalP"/>
    </source>
</evidence>
<evidence type="ECO:0000313" key="4">
    <source>
        <dbReference type="Proteomes" id="UP000557688"/>
    </source>
</evidence>
<reference evidence="3 5" key="1">
    <citation type="submission" date="2020-06" db="EMBL/GenBank/DDBJ databases">
        <title>Description of novel acetic acid bacteria.</title>
        <authorList>
            <person name="Sombolestani A."/>
        </authorList>
    </citation>
    <scope>NUCLEOTIDE SEQUENCE [LARGE SCALE GENOMIC DNA]</scope>
    <source>
        <strain evidence="3 5">LMG 26838</strain>
    </source>
</reference>
<evidence type="ECO:0000313" key="5">
    <source>
        <dbReference type="Proteomes" id="UP000565205"/>
    </source>
</evidence>
<reference evidence="2 4" key="2">
    <citation type="submission" date="2020-08" db="EMBL/GenBank/DDBJ databases">
        <title>Genomic Encyclopedia of Type Strains, Phase III (KMG-III): the genomes of soil and plant-associated and newly described type strains.</title>
        <authorList>
            <person name="Whitman W."/>
        </authorList>
    </citation>
    <scope>NUCLEOTIDE SEQUENCE [LARGE SCALE GENOMIC DNA]</scope>
    <source>
        <strain evidence="2 4">CECT 8088</strain>
    </source>
</reference>
<dbReference type="Gene3D" id="1.25.40.10">
    <property type="entry name" value="Tetratricopeptide repeat domain"/>
    <property type="match status" value="1"/>
</dbReference>
<keyword evidence="1" id="KW-0732">Signal</keyword>
<dbReference type="EMBL" id="JABXXQ010000090">
    <property type="protein sequence ID" value="NVN29981.1"/>
    <property type="molecule type" value="Genomic_DNA"/>
</dbReference>
<dbReference type="AlphaFoldDB" id="A0A850NJG8"/>
<keyword evidence="4" id="KW-1185">Reference proteome</keyword>
<evidence type="ECO:0000313" key="2">
    <source>
        <dbReference type="EMBL" id="MBB3173559.1"/>
    </source>
</evidence>
<accession>A0A850NJG8</accession>
<dbReference type="RefSeq" id="WP_176623140.1">
    <property type="nucleotide sequence ID" value="NZ_JACHXV010000004.1"/>
</dbReference>
<dbReference type="Pfam" id="PF13432">
    <property type="entry name" value="TPR_16"/>
    <property type="match status" value="2"/>
</dbReference>
<feature type="chain" id="PRO_5036241462" evidence="1">
    <location>
        <begin position="34"/>
        <end position="412"/>
    </location>
</feature>
<proteinExistence type="predicted"/>
<name>A0A850NJG8_9PROT</name>
<evidence type="ECO:0000313" key="3">
    <source>
        <dbReference type="EMBL" id="NVN29981.1"/>
    </source>
</evidence>